<dbReference type="STRING" id="1330021.A0A367L6C0"/>
<reference evidence="6 7" key="1">
    <citation type="journal article" date="2015" name="BMC Genomics">
        <title>Insights from the genome of Ophiocordyceps polyrhachis-furcata to pathogenicity and host specificity in insect fungi.</title>
        <authorList>
            <person name="Wichadakul D."/>
            <person name="Kobmoo N."/>
            <person name="Ingsriswang S."/>
            <person name="Tangphatsornruang S."/>
            <person name="Chantasingh D."/>
            <person name="Luangsa-ard J.J."/>
            <person name="Eurwilaichitr L."/>
        </authorList>
    </citation>
    <scope>NUCLEOTIDE SEQUENCE [LARGE SCALE GENOMIC DNA]</scope>
    <source>
        <strain evidence="6 7">BCC 54312</strain>
    </source>
</reference>
<proteinExistence type="inferred from homology"/>
<dbReference type="PANTHER" id="PTHR33365:SF11">
    <property type="entry name" value="TAT PATHWAY SIGNAL SEQUENCE"/>
    <property type="match status" value="1"/>
</dbReference>
<dbReference type="OrthoDB" id="3687641at2759"/>
<dbReference type="GO" id="GO:0016491">
    <property type="term" value="F:oxidoreductase activity"/>
    <property type="evidence" value="ECO:0007669"/>
    <property type="project" value="UniProtKB-KW"/>
</dbReference>
<keyword evidence="5" id="KW-1133">Transmembrane helix</keyword>
<dbReference type="EMBL" id="LKCN02000013">
    <property type="protein sequence ID" value="RCI09973.1"/>
    <property type="molecule type" value="Genomic_DNA"/>
</dbReference>
<comment type="pathway">
    <text evidence="1">Mycotoxin biosynthesis.</text>
</comment>
<dbReference type="PANTHER" id="PTHR33365">
    <property type="entry name" value="YALI0B05434P"/>
    <property type="match status" value="1"/>
</dbReference>
<comment type="caution">
    <text evidence="6">The sequence shown here is derived from an EMBL/GenBank/DDBJ whole genome shotgun (WGS) entry which is preliminary data.</text>
</comment>
<dbReference type="AlphaFoldDB" id="A0A367L6C0"/>
<dbReference type="Proteomes" id="UP000253664">
    <property type="component" value="Unassembled WGS sequence"/>
</dbReference>
<evidence type="ECO:0000313" key="6">
    <source>
        <dbReference type="EMBL" id="RCI09973.1"/>
    </source>
</evidence>
<evidence type="ECO:0000313" key="7">
    <source>
        <dbReference type="Proteomes" id="UP000253664"/>
    </source>
</evidence>
<comment type="similarity">
    <text evidence="3">Belongs to the ustYa family.</text>
</comment>
<evidence type="ECO:0000256" key="5">
    <source>
        <dbReference type="SAM" id="Phobius"/>
    </source>
</evidence>
<evidence type="ECO:0000256" key="4">
    <source>
        <dbReference type="SAM" id="MobiDB-lite"/>
    </source>
</evidence>
<sequence>MGCSNLMEYSPVKDVDDIDERPPSPDASTPWKPVFLVTLYAILTSVLTSLTVWTFRPIPCSGGSRLLRTPVPESSKVPKEIRVFRQNNTFTEPPTPDNDRAWNELLPAGRGFVYVEDGARYGLEPGIATDKGEIYSVSLYHSIHCLGLVRRNYWRLIHAVLGHTTEMVEFARKEMNDSHTAHCFDYFRQSFECSADMSLEWPLTSASGKRIQVDGEGIPHVCTSKQALKEYMEENHFTGARNHDISA</sequence>
<dbReference type="InterPro" id="IPR021765">
    <property type="entry name" value="UstYa-like"/>
</dbReference>
<keyword evidence="2" id="KW-0560">Oxidoreductase</keyword>
<name>A0A367L6C0_9HYPO</name>
<keyword evidence="7" id="KW-1185">Reference proteome</keyword>
<keyword evidence="5" id="KW-0812">Transmembrane</keyword>
<dbReference type="Pfam" id="PF11807">
    <property type="entry name" value="UstYa"/>
    <property type="match status" value="1"/>
</dbReference>
<evidence type="ECO:0000256" key="2">
    <source>
        <dbReference type="ARBA" id="ARBA00023002"/>
    </source>
</evidence>
<accession>A0A367L6C0</accession>
<feature type="compositionally biased region" description="Basic and acidic residues" evidence="4">
    <location>
        <begin position="11"/>
        <end position="23"/>
    </location>
</feature>
<evidence type="ECO:0000256" key="1">
    <source>
        <dbReference type="ARBA" id="ARBA00004685"/>
    </source>
</evidence>
<feature type="transmembrane region" description="Helical" evidence="5">
    <location>
        <begin position="34"/>
        <end position="55"/>
    </location>
</feature>
<evidence type="ECO:0000256" key="3">
    <source>
        <dbReference type="ARBA" id="ARBA00035112"/>
    </source>
</evidence>
<keyword evidence="5" id="KW-0472">Membrane</keyword>
<dbReference type="GO" id="GO:0043386">
    <property type="term" value="P:mycotoxin biosynthetic process"/>
    <property type="evidence" value="ECO:0007669"/>
    <property type="project" value="InterPro"/>
</dbReference>
<protein>
    <submittedName>
        <fullName evidence="6">Uncharacterized protein</fullName>
    </submittedName>
</protein>
<gene>
    <name evidence="6" type="ORF">L249_8425</name>
</gene>
<organism evidence="6 7">
    <name type="scientific">Ophiocordyceps polyrhachis-furcata BCC 54312</name>
    <dbReference type="NCBI Taxonomy" id="1330021"/>
    <lineage>
        <taxon>Eukaryota</taxon>
        <taxon>Fungi</taxon>
        <taxon>Dikarya</taxon>
        <taxon>Ascomycota</taxon>
        <taxon>Pezizomycotina</taxon>
        <taxon>Sordariomycetes</taxon>
        <taxon>Hypocreomycetidae</taxon>
        <taxon>Hypocreales</taxon>
        <taxon>Ophiocordycipitaceae</taxon>
        <taxon>Ophiocordyceps</taxon>
    </lineage>
</organism>
<feature type="region of interest" description="Disordered" evidence="4">
    <location>
        <begin position="1"/>
        <end position="27"/>
    </location>
</feature>